<dbReference type="EMBL" id="LT598481">
    <property type="protein sequence ID" value="SCU90929.1"/>
    <property type="molecule type" value="Genomic_DNA"/>
</dbReference>
<evidence type="ECO:0000313" key="5">
    <source>
        <dbReference type="EMBL" id="SCU90929.1"/>
    </source>
</evidence>
<dbReference type="PANTHER" id="PTHR12283">
    <property type="entry name" value="GLUTAMINYL-PEPTIDE CYCLOTRANSFERASE"/>
    <property type="match status" value="1"/>
</dbReference>
<dbReference type="GO" id="GO:0016603">
    <property type="term" value="F:glutaminyl-peptide cyclotransferase activity"/>
    <property type="evidence" value="ECO:0007669"/>
    <property type="project" value="TreeGrafter"/>
</dbReference>
<evidence type="ECO:0000256" key="1">
    <source>
        <dbReference type="ARBA" id="ARBA00022679"/>
    </source>
</evidence>
<keyword evidence="3" id="KW-0862">Zinc</keyword>
<dbReference type="SUPFAM" id="SSF53187">
    <property type="entry name" value="Zn-dependent exopeptidases"/>
    <property type="match status" value="1"/>
</dbReference>
<dbReference type="Proteomes" id="UP000191144">
    <property type="component" value="Chromosome E"/>
</dbReference>
<dbReference type="InterPro" id="IPR040234">
    <property type="entry name" value="QC/QCL"/>
</dbReference>
<dbReference type="Gene3D" id="3.40.630.10">
    <property type="entry name" value="Zn peptidases"/>
    <property type="match status" value="1"/>
</dbReference>
<dbReference type="PANTHER" id="PTHR12283:SF6">
    <property type="entry name" value="GLUTAMINYL-PEPTIDE CYCLOTRANSFERASE-RELATED"/>
    <property type="match status" value="1"/>
</dbReference>
<proteinExistence type="inferred from homology"/>
<evidence type="ECO:0000256" key="2">
    <source>
        <dbReference type="ARBA" id="ARBA00023315"/>
    </source>
</evidence>
<name>A0A1G4JKE2_9SACH</name>
<protein>
    <recommendedName>
        <fullName evidence="3">Peptide hydrolase</fullName>
        <ecNumber evidence="3">3.4.-.-</ecNumber>
    </recommendedName>
</protein>
<keyword evidence="6" id="KW-1185">Reference proteome</keyword>
<feature type="signal peptide" evidence="3">
    <location>
        <begin position="1"/>
        <end position="19"/>
    </location>
</feature>
<keyword evidence="3" id="KW-0378">Hydrolase</keyword>
<reference evidence="6" key="1">
    <citation type="submission" date="2016-03" db="EMBL/GenBank/DDBJ databases">
        <authorList>
            <person name="Devillers Hugo."/>
        </authorList>
    </citation>
    <scope>NUCLEOTIDE SEQUENCE [LARGE SCALE GENOMIC DNA]</scope>
</reference>
<dbReference type="AlphaFoldDB" id="A0A1G4JKE2"/>
<evidence type="ECO:0000256" key="3">
    <source>
        <dbReference type="RuleBase" id="RU361240"/>
    </source>
</evidence>
<comment type="similarity">
    <text evidence="3">Belongs to the peptidase M28 family.</text>
</comment>
<feature type="domain" description="Peptidase M28" evidence="4">
    <location>
        <begin position="94"/>
        <end position="322"/>
    </location>
</feature>
<keyword evidence="2" id="KW-0012">Acyltransferase</keyword>
<sequence>MIILIGLLHILIWSQVIDAKLLGNQFYENTLSSRLGLQDIGSRNLLIPLNVTRNPGSVESQEIQKFISNHFKQLNNPWIFEPDCFIERDLEFCNLVFTLGRNASNYLVLAAHYDSKILPEGFIGAIDSAASCSVLLYVSEFLDTFFGSLTESMESTGLASVFDEFDGIKVVFFDGEEALDQWTTNDSIYGAKHLAARWKKSGILDSIGLLILLDLLGSREDVKVPSYFSQSDLVYNSLLATETLHQNELPHKKTLFDRDDLRFLKSNRIVIEDDHLPFLACNISVLHLIPLPFPSYWHTLGDTFDEVDERKVQNWAILLCEYVASHVIPTTE</sequence>
<accession>A0A1G4JKE2</accession>
<gene>
    <name evidence="5" type="ORF">LAME_0E10550G</name>
</gene>
<dbReference type="EC" id="3.4.-.-" evidence="3"/>
<dbReference type="GO" id="GO:0008270">
    <property type="term" value="F:zinc ion binding"/>
    <property type="evidence" value="ECO:0007669"/>
    <property type="project" value="TreeGrafter"/>
</dbReference>
<keyword evidence="3" id="KW-0479">Metal-binding</keyword>
<feature type="chain" id="PRO_5009028917" description="Peptide hydrolase" evidence="3">
    <location>
        <begin position="20"/>
        <end position="332"/>
    </location>
</feature>
<keyword evidence="3" id="KW-0645">Protease</keyword>
<dbReference type="GO" id="GO:0006508">
    <property type="term" value="P:proteolysis"/>
    <property type="evidence" value="ECO:0007669"/>
    <property type="project" value="UniProtKB-KW"/>
</dbReference>
<dbReference type="OrthoDB" id="3907302at2759"/>
<dbReference type="Pfam" id="PF04389">
    <property type="entry name" value="Peptidase_M28"/>
    <property type="match status" value="1"/>
</dbReference>
<evidence type="ECO:0000259" key="4">
    <source>
        <dbReference type="Pfam" id="PF04389"/>
    </source>
</evidence>
<keyword evidence="3" id="KW-0732">Signal</keyword>
<dbReference type="GO" id="GO:0008233">
    <property type="term" value="F:peptidase activity"/>
    <property type="evidence" value="ECO:0007669"/>
    <property type="project" value="UniProtKB-KW"/>
</dbReference>
<organism evidence="5 6">
    <name type="scientific">Lachancea meyersii CBS 8951</name>
    <dbReference type="NCBI Taxonomy" id="1266667"/>
    <lineage>
        <taxon>Eukaryota</taxon>
        <taxon>Fungi</taxon>
        <taxon>Dikarya</taxon>
        <taxon>Ascomycota</taxon>
        <taxon>Saccharomycotina</taxon>
        <taxon>Saccharomycetes</taxon>
        <taxon>Saccharomycetales</taxon>
        <taxon>Saccharomycetaceae</taxon>
        <taxon>Lachancea</taxon>
    </lineage>
</organism>
<dbReference type="InterPro" id="IPR007484">
    <property type="entry name" value="Peptidase_M28"/>
</dbReference>
<evidence type="ECO:0000313" key="6">
    <source>
        <dbReference type="Proteomes" id="UP000191144"/>
    </source>
</evidence>
<keyword evidence="1" id="KW-0808">Transferase</keyword>